<dbReference type="Proteomes" id="UP000249661">
    <property type="component" value="Unassembled WGS sequence"/>
</dbReference>
<evidence type="ECO:0000313" key="2">
    <source>
        <dbReference type="Proteomes" id="UP000249661"/>
    </source>
</evidence>
<gene>
    <name evidence="1" type="ORF">BO66DRAFT_442724</name>
</gene>
<evidence type="ECO:0000313" key="1">
    <source>
        <dbReference type="EMBL" id="RAH65757.1"/>
    </source>
</evidence>
<name>A0ACD1GWR1_9EURO</name>
<dbReference type="EMBL" id="KZ824990">
    <property type="protein sequence ID" value="RAH65757.1"/>
    <property type="molecule type" value="Genomic_DNA"/>
</dbReference>
<sequence>MSIDSTLVYADCGRKTGVRKPLAAAAAAAAAATTTTTTSSSSSSSSSIIIIVIVIITITVNSGVRPLQHNLHIEVRLVMILDDSDEVSKDLRRAANNASLIELAIAVAQRDWLYPNDSGEVLRNLRRAANNASLIELAIAVAQPEPTYPSILAIVNAQGLLKALLQSHWSSLAA</sequence>
<accession>A0ACD1GWR1</accession>
<proteinExistence type="predicted"/>
<protein>
    <submittedName>
        <fullName evidence="1">Uncharacterized protein</fullName>
    </submittedName>
</protein>
<organism evidence="1 2">
    <name type="scientific">Aspergillus aculeatinus CBS 121060</name>
    <dbReference type="NCBI Taxonomy" id="1448322"/>
    <lineage>
        <taxon>Eukaryota</taxon>
        <taxon>Fungi</taxon>
        <taxon>Dikarya</taxon>
        <taxon>Ascomycota</taxon>
        <taxon>Pezizomycotina</taxon>
        <taxon>Eurotiomycetes</taxon>
        <taxon>Eurotiomycetidae</taxon>
        <taxon>Eurotiales</taxon>
        <taxon>Aspergillaceae</taxon>
        <taxon>Aspergillus</taxon>
        <taxon>Aspergillus subgen. Circumdati</taxon>
    </lineage>
</organism>
<keyword evidence="2" id="KW-1185">Reference proteome</keyword>
<reference evidence="1" key="1">
    <citation type="submission" date="2018-02" db="EMBL/GenBank/DDBJ databases">
        <title>The genomes of Aspergillus section Nigri reveals drivers in fungal speciation.</title>
        <authorList>
            <consortium name="DOE Joint Genome Institute"/>
            <person name="Vesth T.C."/>
            <person name="Nybo J."/>
            <person name="Theobald S."/>
            <person name="Brandl J."/>
            <person name="Frisvad J.C."/>
            <person name="Nielsen K.F."/>
            <person name="Lyhne E.K."/>
            <person name="Kogle M.E."/>
            <person name="Kuo A."/>
            <person name="Riley R."/>
            <person name="Clum A."/>
            <person name="Nolan M."/>
            <person name="Lipzen A."/>
            <person name="Salamov A."/>
            <person name="Henrissat B."/>
            <person name="Wiebenga A."/>
            <person name="De vries R.P."/>
            <person name="Grigoriev I.V."/>
            <person name="Mortensen U.H."/>
            <person name="Andersen M.R."/>
            <person name="Baker S.E."/>
        </authorList>
    </citation>
    <scope>NUCLEOTIDE SEQUENCE</scope>
    <source>
        <strain evidence="1">CBS 121060</strain>
    </source>
</reference>